<evidence type="ECO:0000313" key="4">
    <source>
        <dbReference type="EMBL" id="MFD1672432.1"/>
    </source>
</evidence>
<name>A0ABW4J7T9_9LACO</name>
<comment type="caution">
    <text evidence="4">The sequence shown here is derived from an EMBL/GenBank/DDBJ whole genome shotgun (WGS) entry which is preliminary data.</text>
</comment>
<dbReference type="Pfam" id="PF01156">
    <property type="entry name" value="IU_nuc_hydro"/>
    <property type="match status" value="1"/>
</dbReference>
<evidence type="ECO:0000256" key="2">
    <source>
        <dbReference type="ARBA" id="ARBA00023295"/>
    </source>
</evidence>
<evidence type="ECO:0000259" key="3">
    <source>
        <dbReference type="Pfam" id="PF01156"/>
    </source>
</evidence>
<keyword evidence="1 4" id="KW-0378">Hydrolase</keyword>
<sequence length="288" mass="31249">MKLIYDCDNTTGLPQKDVDDGVALFYLLQQPEVTLLGVTLTFGNGTLAQVTAQTALLWQQFGLALSTYPGHEKGQVSTTPSAAATFMATQVRLYPHEVTILATGSLANLAEAAEIEPDFFELVHDVVVMGGRFDRLLVNHHEVAELNFSVAPAATRAVFESQVPLTVVSGQYLTTAVMDRSFLKQHLAPAHSENQRWLQSALFAWMDTMQAVGGVDGFINWDGLTALALCQPAAFTFTTQSLDAAQCDWTTGLIAVTEATTKRMIRVMIELKDLAALNGELITALNKA</sequence>
<reference evidence="5" key="1">
    <citation type="journal article" date="2019" name="Int. J. Syst. Evol. Microbiol.">
        <title>The Global Catalogue of Microorganisms (GCM) 10K type strain sequencing project: providing services to taxonomists for standard genome sequencing and annotation.</title>
        <authorList>
            <consortium name="The Broad Institute Genomics Platform"/>
            <consortium name="The Broad Institute Genome Sequencing Center for Infectious Disease"/>
            <person name="Wu L."/>
            <person name="Ma J."/>
        </authorList>
    </citation>
    <scope>NUCLEOTIDE SEQUENCE [LARGE SCALE GENOMIC DNA]</scope>
    <source>
        <strain evidence="5">CCM 8896</strain>
    </source>
</reference>
<keyword evidence="5" id="KW-1185">Reference proteome</keyword>
<dbReference type="SUPFAM" id="SSF53590">
    <property type="entry name" value="Nucleoside hydrolase"/>
    <property type="match status" value="1"/>
</dbReference>
<dbReference type="InterPro" id="IPR023186">
    <property type="entry name" value="IUNH"/>
</dbReference>
<dbReference type="PANTHER" id="PTHR12304">
    <property type="entry name" value="INOSINE-URIDINE PREFERRING NUCLEOSIDE HYDROLASE"/>
    <property type="match status" value="1"/>
</dbReference>
<dbReference type="Proteomes" id="UP001597267">
    <property type="component" value="Unassembled WGS sequence"/>
</dbReference>
<keyword evidence="2" id="KW-0326">Glycosidase</keyword>
<protein>
    <submittedName>
        <fullName evidence="4">Nucleoside hydrolase</fullName>
    </submittedName>
</protein>
<proteinExistence type="predicted"/>
<dbReference type="GO" id="GO:0016787">
    <property type="term" value="F:hydrolase activity"/>
    <property type="evidence" value="ECO:0007669"/>
    <property type="project" value="UniProtKB-KW"/>
</dbReference>
<feature type="domain" description="Inosine/uridine-preferring nucleoside hydrolase" evidence="3">
    <location>
        <begin position="4"/>
        <end position="259"/>
    </location>
</feature>
<dbReference type="InterPro" id="IPR001910">
    <property type="entry name" value="Inosine/uridine_hydrolase_dom"/>
</dbReference>
<evidence type="ECO:0000256" key="1">
    <source>
        <dbReference type="ARBA" id="ARBA00022801"/>
    </source>
</evidence>
<evidence type="ECO:0000313" key="5">
    <source>
        <dbReference type="Proteomes" id="UP001597267"/>
    </source>
</evidence>
<organism evidence="4 5">
    <name type="scientific">Agrilactobacillus yilanensis</name>
    <dbReference type="NCBI Taxonomy" id="2485997"/>
    <lineage>
        <taxon>Bacteria</taxon>
        <taxon>Bacillati</taxon>
        <taxon>Bacillota</taxon>
        <taxon>Bacilli</taxon>
        <taxon>Lactobacillales</taxon>
        <taxon>Lactobacillaceae</taxon>
        <taxon>Agrilactobacillus</taxon>
    </lineage>
</organism>
<accession>A0ABW4J7T9</accession>
<gene>
    <name evidence="4" type="ORF">ACFQ5M_10005</name>
</gene>
<dbReference type="EMBL" id="JBHTOP010000026">
    <property type="protein sequence ID" value="MFD1672432.1"/>
    <property type="molecule type" value="Genomic_DNA"/>
</dbReference>
<dbReference type="RefSeq" id="WP_125712164.1">
    <property type="nucleotide sequence ID" value="NZ_JBHTOP010000026.1"/>
</dbReference>
<dbReference type="InterPro" id="IPR036452">
    <property type="entry name" value="Ribo_hydro-like"/>
</dbReference>
<dbReference type="Gene3D" id="3.90.245.10">
    <property type="entry name" value="Ribonucleoside hydrolase-like"/>
    <property type="match status" value="1"/>
</dbReference>
<dbReference type="PANTHER" id="PTHR12304:SF4">
    <property type="entry name" value="URIDINE NUCLEOSIDASE"/>
    <property type="match status" value="1"/>
</dbReference>